<sequence>MAGTWGEVTVRRASSGMPLIEAADEAAAFFGLGYAQACDDLEGLLRQFLLVRAELALADPDAGARDDNQRRWRVHDEARTAYESLPAGMQECYRAFTAGIAERVAEVPELVPAWAPPLDPWLPIGVNRTVMLFWVIADAVAALRAAGVDLPPVVSELDRTPMTPGSNAWVLTPLRTAHGATILVSDPHLPFGDVYAMHEATIVTESLHYTGFTFLGAMLPALAHNDAVAWGCTTGGPRVSDAYRVPDVGQEALTINGLRSPVVARQDGWAYAICSPYTDAIGETETQLLAMLRSRSVGELRTVLARRAFPPQNILAADRDGASLYVRTGRVPRRPATATGILDLSQTWNGYLEPEELVHLDGAPTGYLQNCNSAPDTVAPEIRSEDWHPDAFHDVPGRQTSRSERSVELLADAVGVDTERMTAWAVEDRWPDTPRWREALAAAISSDPARVAGWSEERAAFADDLLSFDGSASPESTHATAWLAWRTAVAQTPEDPVRLRTLVDALDPDLLLGAVERAVIDRRPYGAVHRMASGEPGRGGAFTVRPSAEGDVQPSMQVPLRATYFKDGVAFAGGPALRIVMFDSTGMTSWSLLLPRRADAFSRGEVLPTPFHAADTAHERTFPATGARS</sequence>
<dbReference type="EMBL" id="JAVFWO010000001">
    <property type="protein sequence ID" value="MDQ7876544.1"/>
    <property type="molecule type" value="Genomic_DNA"/>
</dbReference>
<evidence type="ECO:0000256" key="1">
    <source>
        <dbReference type="ARBA" id="ARBA00006586"/>
    </source>
</evidence>
<keyword evidence="4" id="KW-0865">Zymogen</keyword>
<reference evidence="5 6" key="1">
    <citation type="submission" date="2023-08" db="EMBL/GenBank/DDBJ databases">
        <title>Microbacterium psychrotolerans sp. nov., a psychrotolerant bacterium isolated from soil in Heilongjiang Province, China.</title>
        <authorList>
            <person name="An P."/>
            <person name="Zhao D."/>
            <person name="Xiang H."/>
        </authorList>
    </citation>
    <scope>NUCLEOTIDE SEQUENCE [LARGE SCALE GENOMIC DNA]</scope>
    <source>
        <strain evidence="5 6">QXD-8</strain>
    </source>
</reference>
<evidence type="ECO:0000313" key="6">
    <source>
        <dbReference type="Proteomes" id="UP001235133"/>
    </source>
</evidence>
<organism evidence="5 6">
    <name type="scientific">Microbacterium psychrotolerans</name>
    <dbReference type="NCBI Taxonomy" id="3068321"/>
    <lineage>
        <taxon>Bacteria</taxon>
        <taxon>Bacillati</taxon>
        <taxon>Actinomycetota</taxon>
        <taxon>Actinomycetes</taxon>
        <taxon>Micrococcales</taxon>
        <taxon>Microbacteriaceae</taxon>
        <taxon>Microbacterium</taxon>
    </lineage>
</organism>
<accession>A0ABU0YW38</accession>
<evidence type="ECO:0000313" key="5">
    <source>
        <dbReference type="EMBL" id="MDQ7876544.1"/>
    </source>
</evidence>
<evidence type="ECO:0000256" key="4">
    <source>
        <dbReference type="ARBA" id="ARBA00023145"/>
    </source>
</evidence>
<comment type="caution">
    <text evidence="5">The sequence shown here is derived from an EMBL/GenBank/DDBJ whole genome shotgun (WGS) entry which is preliminary data.</text>
</comment>
<keyword evidence="3" id="KW-0378">Hydrolase</keyword>
<keyword evidence="6" id="KW-1185">Reference proteome</keyword>
<dbReference type="Pfam" id="PF01804">
    <property type="entry name" value="Penicil_amidase"/>
    <property type="match status" value="2"/>
</dbReference>
<name>A0ABU0YW38_9MICO</name>
<dbReference type="InterPro" id="IPR043146">
    <property type="entry name" value="Penicillin_amidase_N_B-knob"/>
</dbReference>
<gene>
    <name evidence="5" type="ORF">Q9R08_01000</name>
</gene>
<evidence type="ECO:0000256" key="3">
    <source>
        <dbReference type="ARBA" id="ARBA00022801"/>
    </source>
</evidence>
<dbReference type="PANTHER" id="PTHR34218:SF3">
    <property type="entry name" value="ACYL-HOMOSERINE LACTONE ACYLASE PVDQ"/>
    <property type="match status" value="1"/>
</dbReference>
<dbReference type="Gene3D" id="1.10.1400.10">
    <property type="match status" value="1"/>
</dbReference>
<dbReference type="Proteomes" id="UP001235133">
    <property type="component" value="Unassembled WGS sequence"/>
</dbReference>
<dbReference type="InterPro" id="IPR002692">
    <property type="entry name" value="S45"/>
</dbReference>
<dbReference type="PANTHER" id="PTHR34218">
    <property type="entry name" value="PEPTIDASE S45 PENICILLIN AMIDASE"/>
    <property type="match status" value="1"/>
</dbReference>
<comment type="similarity">
    <text evidence="1">Belongs to the peptidase S45 family.</text>
</comment>
<dbReference type="InterPro" id="IPR023343">
    <property type="entry name" value="Penicillin_amidase_dom1"/>
</dbReference>
<dbReference type="SUPFAM" id="SSF56235">
    <property type="entry name" value="N-terminal nucleophile aminohydrolases (Ntn hydrolases)"/>
    <property type="match status" value="1"/>
</dbReference>
<dbReference type="InterPro" id="IPR043147">
    <property type="entry name" value="Penicillin_amidase_A-knob"/>
</dbReference>
<dbReference type="Gene3D" id="2.30.120.10">
    <property type="match status" value="1"/>
</dbReference>
<protein>
    <submittedName>
        <fullName evidence="5">Penicillin acylase family protein</fullName>
    </submittedName>
</protein>
<dbReference type="RefSeq" id="WP_308865945.1">
    <property type="nucleotide sequence ID" value="NZ_JAVFWO010000001.1"/>
</dbReference>
<dbReference type="Gene3D" id="3.60.20.10">
    <property type="entry name" value="Glutamine Phosphoribosylpyrophosphate, subunit 1, domain 1"/>
    <property type="match status" value="2"/>
</dbReference>
<proteinExistence type="inferred from homology"/>
<evidence type="ECO:0000256" key="2">
    <source>
        <dbReference type="ARBA" id="ARBA00022729"/>
    </source>
</evidence>
<dbReference type="InterPro" id="IPR029055">
    <property type="entry name" value="Ntn_hydrolases_N"/>
</dbReference>
<keyword evidence="2" id="KW-0732">Signal</keyword>
<dbReference type="Gene3D" id="1.10.439.10">
    <property type="entry name" value="Penicillin Amidohydrolase, domain 1"/>
    <property type="match status" value="1"/>
</dbReference>